<dbReference type="Proteomes" id="UP001519325">
    <property type="component" value="Unassembled WGS sequence"/>
</dbReference>
<protein>
    <submittedName>
        <fullName evidence="2">Transposase-like protein</fullName>
    </submittedName>
</protein>
<keyword evidence="3" id="KW-1185">Reference proteome</keyword>
<dbReference type="RefSeq" id="WP_209896818.1">
    <property type="nucleotide sequence ID" value="NZ_JAGGMR010000001.1"/>
</dbReference>
<proteinExistence type="predicted"/>
<sequence>MSELPSAEILATGETVTSEVARELTDRIRAHVETAWELIQQAYLTRAWAALGYDSWDEYCAQEFDRARIRVPREERAEVVASLREIGMSTRAIAVATGVSDYTVRQDLAGARNLAPDPYAPVTGRDGKSYPPKPLAAQQSSSGAAGRAASDEFPFGSGPAEADAGQAQAATRKRSPITESFDEARRELLQDTKRLQRLVDDDRFDRYATQLAQQHRADLTRARDALQAVIDRLPHTTPSEG</sequence>
<evidence type="ECO:0000256" key="1">
    <source>
        <dbReference type="SAM" id="MobiDB-lite"/>
    </source>
</evidence>
<evidence type="ECO:0000313" key="3">
    <source>
        <dbReference type="Proteomes" id="UP001519325"/>
    </source>
</evidence>
<evidence type="ECO:0000313" key="2">
    <source>
        <dbReference type="EMBL" id="MBP2193590.1"/>
    </source>
</evidence>
<dbReference type="EMBL" id="JAGGMR010000001">
    <property type="protein sequence ID" value="MBP2193590.1"/>
    <property type="molecule type" value="Genomic_DNA"/>
</dbReference>
<feature type="compositionally biased region" description="Low complexity" evidence="1">
    <location>
        <begin position="160"/>
        <end position="170"/>
    </location>
</feature>
<comment type="caution">
    <text evidence="2">The sequence shown here is derived from an EMBL/GenBank/DDBJ whole genome shotgun (WGS) entry which is preliminary data.</text>
</comment>
<reference evidence="2 3" key="1">
    <citation type="submission" date="2021-03" db="EMBL/GenBank/DDBJ databases">
        <title>Sequencing the genomes of 1000 actinobacteria strains.</title>
        <authorList>
            <person name="Klenk H.-P."/>
        </authorList>
    </citation>
    <scope>NUCLEOTIDE SEQUENCE [LARGE SCALE GENOMIC DNA]</scope>
    <source>
        <strain evidence="2 3">DSM 45516</strain>
    </source>
</reference>
<organism evidence="2 3">
    <name type="scientific">Nocardia goodfellowii</name>
    <dbReference type="NCBI Taxonomy" id="882446"/>
    <lineage>
        <taxon>Bacteria</taxon>
        <taxon>Bacillati</taxon>
        <taxon>Actinomycetota</taxon>
        <taxon>Actinomycetes</taxon>
        <taxon>Mycobacteriales</taxon>
        <taxon>Nocardiaceae</taxon>
        <taxon>Nocardia</taxon>
    </lineage>
</organism>
<gene>
    <name evidence="2" type="ORF">BJ987_006491</name>
</gene>
<feature type="compositionally biased region" description="Low complexity" evidence="1">
    <location>
        <begin position="136"/>
        <end position="148"/>
    </location>
</feature>
<accession>A0ABS4QPG3</accession>
<name>A0ABS4QPG3_9NOCA</name>
<feature type="region of interest" description="Disordered" evidence="1">
    <location>
        <begin position="113"/>
        <end position="181"/>
    </location>
</feature>